<feature type="transmembrane region" description="Helical" evidence="1">
    <location>
        <begin position="12"/>
        <end position="33"/>
    </location>
</feature>
<feature type="transmembrane region" description="Helical" evidence="1">
    <location>
        <begin position="45"/>
        <end position="63"/>
    </location>
</feature>
<dbReference type="AlphaFoldDB" id="A0A643K370"/>
<dbReference type="EMBL" id="VZUS01000001">
    <property type="protein sequence ID" value="KAB1187555.1"/>
    <property type="molecule type" value="Genomic_DNA"/>
</dbReference>
<accession>A0A643K370</accession>
<protein>
    <submittedName>
        <fullName evidence="2">AzlD domain-containing protein</fullName>
    </submittedName>
</protein>
<keyword evidence="1" id="KW-0472">Membrane</keyword>
<comment type="caution">
    <text evidence="2">The sequence shown here is derived from an EMBL/GenBank/DDBJ whole genome shotgun (WGS) entry which is preliminary data.</text>
</comment>
<name>A0A643K370_9EURY</name>
<organism evidence="2">
    <name type="scientific">Haloferax sp. CBA1149</name>
    <dbReference type="NCBI Taxonomy" id="2650753"/>
    <lineage>
        <taxon>Archaea</taxon>
        <taxon>Methanobacteriati</taxon>
        <taxon>Methanobacteriota</taxon>
        <taxon>Stenosarchaea group</taxon>
        <taxon>Halobacteria</taxon>
        <taxon>Halobacteriales</taxon>
        <taxon>Haloferacaceae</taxon>
        <taxon>Haloferax</taxon>
    </lineage>
</organism>
<dbReference type="RefSeq" id="WP_151136340.1">
    <property type="nucleotide sequence ID" value="NZ_VZUS01000001.1"/>
</dbReference>
<gene>
    <name evidence="2" type="ORF">Hfx1149_05735</name>
</gene>
<reference evidence="2" key="1">
    <citation type="submission" date="2019-09" db="EMBL/GenBank/DDBJ databases">
        <title>Genomic analysis of Haloferax sp. CBA1149.</title>
        <authorList>
            <person name="Roh S.W."/>
        </authorList>
    </citation>
    <scope>NUCLEOTIDE SEQUENCE</scope>
    <source>
        <strain evidence="2">CBA1149</strain>
    </source>
</reference>
<dbReference type="Pfam" id="PF05437">
    <property type="entry name" value="AzlD"/>
    <property type="match status" value="1"/>
</dbReference>
<feature type="transmembrane region" description="Helical" evidence="1">
    <location>
        <begin position="83"/>
        <end position="108"/>
    </location>
</feature>
<proteinExistence type="predicted"/>
<keyword evidence="1" id="KW-1133">Transmembrane helix</keyword>
<evidence type="ECO:0000313" key="2">
    <source>
        <dbReference type="EMBL" id="KAB1187555.1"/>
    </source>
</evidence>
<sequence length="112" mass="12078">MPTNYDPVTVWGVIVVAGVLTFSIRGSFIYLFGRIDELPPQVQSALEYVPAAVFAALVLPAIIVPDGSISLSLGNERLVAGIFAAIAAWYTERVVVTIAVGMLTLWILRFVV</sequence>
<keyword evidence="1" id="KW-0812">Transmembrane</keyword>
<dbReference type="InterPro" id="IPR008407">
    <property type="entry name" value="Brnchd-chn_aa_trnsp_AzlD"/>
</dbReference>
<evidence type="ECO:0000256" key="1">
    <source>
        <dbReference type="SAM" id="Phobius"/>
    </source>
</evidence>